<dbReference type="InterPro" id="IPR017871">
    <property type="entry name" value="ABC_transporter-like_CS"/>
</dbReference>
<dbReference type="InterPro" id="IPR003593">
    <property type="entry name" value="AAA+_ATPase"/>
</dbReference>
<dbReference type="AlphaFoldDB" id="A0A2U8FTZ6"/>
<dbReference type="Gene3D" id="3.40.50.300">
    <property type="entry name" value="P-loop containing nucleotide triphosphate hydrolases"/>
    <property type="match status" value="1"/>
</dbReference>
<keyword evidence="5 9" id="KW-0067">ATP-binding</keyword>
<dbReference type="PROSITE" id="PS50893">
    <property type="entry name" value="ABC_TRANSPORTER_2"/>
    <property type="match status" value="1"/>
</dbReference>
<name>A0A2U8FTZ6_9BURK</name>
<dbReference type="InterPro" id="IPR003439">
    <property type="entry name" value="ABC_transporter-like_ATP-bd"/>
</dbReference>
<dbReference type="GO" id="GO:0005524">
    <property type="term" value="F:ATP binding"/>
    <property type="evidence" value="ECO:0007669"/>
    <property type="project" value="UniProtKB-KW"/>
</dbReference>
<dbReference type="Proteomes" id="UP000244892">
    <property type="component" value="Chromosome"/>
</dbReference>
<evidence type="ECO:0000313" key="10">
    <source>
        <dbReference type="Proteomes" id="UP000244892"/>
    </source>
</evidence>
<evidence type="ECO:0000256" key="2">
    <source>
        <dbReference type="ARBA" id="ARBA00022475"/>
    </source>
</evidence>
<dbReference type="GO" id="GO:0022857">
    <property type="term" value="F:transmembrane transporter activity"/>
    <property type="evidence" value="ECO:0007669"/>
    <property type="project" value="InterPro"/>
</dbReference>
<dbReference type="PANTHER" id="PTHR43499:SF1">
    <property type="entry name" value="ABC TRANSPORTER I FAMILY MEMBER 1"/>
    <property type="match status" value="1"/>
</dbReference>
<evidence type="ECO:0000256" key="5">
    <source>
        <dbReference type="ARBA" id="ARBA00022840"/>
    </source>
</evidence>
<keyword evidence="1" id="KW-0813">Transport</keyword>
<reference evidence="9 10" key="1">
    <citation type="submission" date="2018-05" db="EMBL/GenBank/DDBJ databases">
        <title>complete genome sequence of Aquabacterium olei NBRC 110486.</title>
        <authorList>
            <person name="Tang B."/>
            <person name="Chang J."/>
            <person name="Zhang L."/>
            <person name="Yang H."/>
        </authorList>
    </citation>
    <scope>NUCLEOTIDE SEQUENCE [LARGE SCALE GENOMIC DNA]</scope>
    <source>
        <strain evidence="9 10">NBRC 110486</strain>
    </source>
</reference>
<keyword evidence="4" id="KW-0201">Cytochrome c-type biogenesis</keyword>
<evidence type="ECO:0000313" key="9">
    <source>
        <dbReference type="EMBL" id="AWI54529.1"/>
    </source>
</evidence>
<keyword evidence="6" id="KW-1278">Translocase</keyword>
<keyword evidence="10" id="KW-1185">Reference proteome</keyword>
<dbReference type="RefSeq" id="WP_109037523.1">
    <property type="nucleotide sequence ID" value="NZ_CP029210.1"/>
</dbReference>
<dbReference type="PANTHER" id="PTHR43499">
    <property type="entry name" value="ABC TRANSPORTER I FAMILY MEMBER 1"/>
    <property type="match status" value="1"/>
</dbReference>
<dbReference type="InterPro" id="IPR027417">
    <property type="entry name" value="P-loop_NTPase"/>
</dbReference>
<dbReference type="NCBIfam" id="TIGR01189">
    <property type="entry name" value="ccmA"/>
    <property type="match status" value="1"/>
</dbReference>
<accession>A0A2U8FTZ6</accession>
<dbReference type="PROSITE" id="PS00211">
    <property type="entry name" value="ABC_TRANSPORTER_1"/>
    <property type="match status" value="1"/>
</dbReference>
<feature type="domain" description="ABC transporter" evidence="8">
    <location>
        <begin position="15"/>
        <end position="214"/>
    </location>
</feature>
<dbReference type="SUPFAM" id="SSF52540">
    <property type="entry name" value="P-loop containing nucleoside triphosphate hydrolases"/>
    <property type="match status" value="1"/>
</dbReference>
<gene>
    <name evidence="9" type="primary">ccmA</name>
    <name evidence="9" type="ORF">DEH84_14685</name>
</gene>
<dbReference type="GO" id="GO:0016887">
    <property type="term" value="F:ATP hydrolysis activity"/>
    <property type="evidence" value="ECO:0007669"/>
    <property type="project" value="InterPro"/>
</dbReference>
<evidence type="ECO:0000256" key="1">
    <source>
        <dbReference type="ARBA" id="ARBA00022448"/>
    </source>
</evidence>
<evidence type="ECO:0000256" key="3">
    <source>
        <dbReference type="ARBA" id="ARBA00022741"/>
    </source>
</evidence>
<evidence type="ECO:0000256" key="4">
    <source>
        <dbReference type="ARBA" id="ARBA00022748"/>
    </source>
</evidence>
<dbReference type="OrthoDB" id="9800654at2"/>
<keyword evidence="3" id="KW-0547">Nucleotide-binding</keyword>
<dbReference type="EMBL" id="CP029210">
    <property type="protein sequence ID" value="AWI54529.1"/>
    <property type="molecule type" value="Genomic_DNA"/>
</dbReference>
<dbReference type="InterPro" id="IPR005895">
    <property type="entry name" value="ABC_transptr_haem_export_CcmA"/>
</dbReference>
<keyword evidence="2" id="KW-1003">Cell membrane</keyword>
<organism evidence="9 10">
    <name type="scientific">Aquabacterium olei</name>
    <dbReference type="NCBI Taxonomy" id="1296669"/>
    <lineage>
        <taxon>Bacteria</taxon>
        <taxon>Pseudomonadati</taxon>
        <taxon>Pseudomonadota</taxon>
        <taxon>Betaproteobacteria</taxon>
        <taxon>Burkholderiales</taxon>
        <taxon>Aquabacterium</taxon>
    </lineage>
</organism>
<dbReference type="SMART" id="SM00382">
    <property type="entry name" value="AAA"/>
    <property type="match status" value="1"/>
</dbReference>
<dbReference type="KEGG" id="aon:DEH84_14685"/>
<dbReference type="Pfam" id="PF00005">
    <property type="entry name" value="ABC_tran"/>
    <property type="match status" value="1"/>
</dbReference>
<keyword evidence="7" id="KW-0472">Membrane</keyword>
<dbReference type="GO" id="GO:0017004">
    <property type="term" value="P:cytochrome complex assembly"/>
    <property type="evidence" value="ECO:0007669"/>
    <property type="project" value="UniProtKB-KW"/>
</dbReference>
<evidence type="ECO:0000256" key="7">
    <source>
        <dbReference type="ARBA" id="ARBA00023136"/>
    </source>
</evidence>
<sequence length="215" mass="22516">MLSTPDSTAHDAAWLSATNLGAGPAGRLLFAGLNLHLAAGEALFIAGPNGAGKTTLLRILAGLAEPAQGQVARPAHAVSYIGHAPALKDDLSAAENLKVAAHVAGLRVSDDGVRRALTRFGLATRTHLPARALSQGQRRRAVLARLALTSAPGVLLLDEPFNALDEASGEVLAEVLTERLDQGAVLAYTTHQPRRIVARRHHTIRLGVPTMREAA</sequence>
<protein>
    <submittedName>
        <fullName evidence="9">Heme ABC exporter ATP-binding protein CcmA</fullName>
    </submittedName>
</protein>
<evidence type="ECO:0000256" key="6">
    <source>
        <dbReference type="ARBA" id="ARBA00022967"/>
    </source>
</evidence>
<evidence type="ECO:0000259" key="8">
    <source>
        <dbReference type="PROSITE" id="PS50893"/>
    </source>
</evidence>
<proteinExistence type="predicted"/>